<accession>A0A927K2C9</accession>
<evidence type="ECO:0000313" key="2">
    <source>
        <dbReference type="EMBL" id="MBD8868173.1"/>
    </source>
</evidence>
<protein>
    <submittedName>
        <fullName evidence="2">NAD-dependent epimerase/dehydratase family protein</fullName>
    </submittedName>
</protein>
<evidence type="ECO:0000313" key="3">
    <source>
        <dbReference type="Proteomes" id="UP000616839"/>
    </source>
</evidence>
<proteinExistence type="predicted"/>
<gene>
    <name evidence="2" type="ORF">IE331_00920</name>
</gene>
<dbReference type="SUPFAM" id="SSF51735">
    <property type="entry name" value="NAD(P)-binding Rossmann-fold domains"/>
    <property type="match status" value="1"/>
</dbReference>
<sequence>MRLLVLGGSAFLSREVARQAVERGHRVTCACRGTSGPLPDGVRHVAWDRDQPPPPDLGQDHDAVIDVARHPSRVRAAVAALPEAHWVFVSTISVYADSSVPGGTPDTLPLLDPVTTDEDPMSSPETYGAMKVACEQAVAAGAASSLIARPGLIVGPGDPSGRFSYWPERIADGGEVLAPGSPDDAVQVVDVRDLAAWLVDGAERRRTGTLDAVGPVGSRGAVLDAIATGVGVPLRATWVPQEFLLEQQVEPWMGPRSLPLWLPLPEHAGLMAHDASPARAAGLTTRPVEETARDTLAWLRATPEPPRTGLTRRDEAALLAAWHSLRQ</sequence>
<organism evidence="2 3">
    <name type="scientific">Nocardioides donggukensis</name>
    <dbReference type="NCBI Taxonomy" id="2774019"/>
    <lineage>
        <taxon>Bacteria</taxon>
        <taxon>Bacillati</taxon>
        <taxon>Actinomycetota</taxon>
        <taxon>Actinomycetes</taxon>
        <taxon>Propionibacteriales</taxon>
        <taxon>Nocardioidaceae</taxon>
        <taxon>Nocardioides</taxon>
    </lineage>
</organism>
<keyword evidence="3" id="KW-1185">Reference proteome</keyword>
<dbReference type="Proteomes" id="UP000616839">
    <property type="component" value="Unassembled WGS sequence"/>
</dbReference>
<dbReference type="InterPro" id="IPR001509">
    <property type="entry name" value="Epimerase_deHydtase"/>
</dbReference>
<dbReference type="AlphaFoldDB" id="A0A927K2C9"/>
<feature type="domain" description="NAD-dependent epimerase/dehydratase" evidence="1">
    <location>
        <begin position="84"/>
        <end position="199"/>
    </location>
</feature>
<reference evidence="2" key="1">
    <citation type="submission" date="2020-09" db="EMBL/GenBank/DDBJ databases">
        <title>Nocardioides sp. strain MJB4 16S ribosomal RNA gene Genome sequencing and assembly.</title>
        <authorList>
            <person name="Kim I."/>
        </authorList>
    </citation>
    <scope>NUCLEOTIDE SEQUENCE</scope>
    <source>
        <strain evidence="2">MJB4</strain>
    </source>
</reference>
<dbReference type="InterPro" id="IPR036291">
    <property type="entry name" value="NAD(P)-bd_dom_sf"/>
</dbReference>
<name>A0A927K2C9_9ACTN</name>
<dbReference type="Gene3D" id="3.40.50.720">
    <property type="entry name" value="NAD(P)-binding Rossmann-like Domain"/>
    <property type="match status" value="1"/>
</dbReference>
<dbReference type="RefSeq" id="WP_192139610.1">
    <property type="nucleotide sequence ID" value="NZ_JACYXZ010000001.1"/>
</dbReference>
<dbReference type="Pfam" id="PF01370">
    <property type="entry name" value="Epimerase"/>
    <property type="match status" value="1"/>
</dbReference>
<comment type="caution">
    <text evidence="2">The sequence shown here is derived from an EMBL/GenBank/DDBJ whole genome shotgun (WGS) entry which is preliminary data.</text>
</comment>
<evidence type="ECO:0000259" key="1">
    <source>
        <dbReference type="Pfam" id="PF01370"/>
    </source>
</evidence>
<dbReference type="EMBL" id="JACYXZ010000001">
    <property type="protein sequence ID" value="MBD8868173.1"/>
    <property type="molecule type" value="Genomic_DNA"/>
</dbReference>